<evidence type="ECO:0000313" key="3">
    <source>
        <dbReference type="EMBL" id="KXZ68690.1"/>
    </source>
</evidence>
<evidence type="ECO:0000256" key="2">
    <source>
        <dbReference type="SAM" id="Phobius"/>
    </source>
</evidence>
<dbReference type="PATRIC" id="fig|52133.18.peg.718"/>
<proteinExistence type="predicted"/>
<name>A0A150I1A3_9GAMM</name>
<comment type="caution">
    <text evidence="4">The sequence shown here is derived from an EMBL/GenBank/DDBJ whole genome shotgun (WGS) entry which is preliminary data.</text>
</comment>
<protein>
    <submittedName>
        <fullName evidence="4">Uncharacterized protein</fullName>
    </submittedName>
</protein>
<evidence type="ECO:0000256" key="1">
    <source>
        <dbReference type="SAM" id="MobiDB-lite"/>
    </source>
</evidence>
<sequence length="60" mass="7127">MLKVVLIIAVILSFILLLFLLYQSQKMLRHVQKQQALENKKYGKARQLHPKLQQQKKPQD</sequence>
<feature type="compositionally biased region" description="Low complexity" evidence="1">
    <location>
        <begin position="50"/>
        <end position="60"/>
    </location>
</feature>
<dbReference type="EMBL" id="JRHX01000087">
    <property type="protein sequence ID" value="KXZ68690.1"/>
    <property type="molecule type" value="Genomic_DNA"/>
</dbReference>
<dbReference type="Proteomes" id="UP000075680">
    <property type="component" value="Unassembled WGS sequence"/>
</dbReference>
<evidence type="ECO:0000313" key="6">
    <source>
        <dbReference type="Proteomes" id="UP000075680"/>
    </source>
</evidence>
<dbReference type="Proteomes" id="UP000075544">
    <property type="component" value="Unassembled WGS sequence"/>
</dbReference>
<evidence type="ECO:0000313" key="4">
    <source>
        <dbReference type="EMBL" id="KXZ73363.1"/>
    </source>
</evidence>
<gene>
    <name evidence="3" type="ORF">AVENLUH13518_02850</name>
    <name evidence="4" type="ORF">AVENLUH5627_00691</name>
</gene>
<accession>A0A137XIP3</accession>
<keyword evidence="2" id="KW-1133">Transmembrane helix</keyword>
<accession>A0A150I1A3</accession>
<dbReference type="EMBL" id="JRUE01000067">
    <property type="protein sequence ID" value="KXZ73363.1"/>
    <property type="molecule type" value="Genomic_DNA"/>
</dbReference>
<dbReference type="RefSeq" id="WP_007483675.1">
    <property type="nucleotide sequence ID" value="NZ_CAXGOK010000042.1"/>
</dbReference>
<evidence type="ECO:0000313" key="5">
    <source>
        <dbReference type="Proteomes" id="UP000075544"/>
    </source>
</evidence>
<feature type="transmembrane region" description="Helical" evidence="2">
    <location>
        <begin position="6"/>
        <end position="23"/>
    </location>
</feature>
<reference evidence="5 6" key="1">
    <citation type="journal article" date="2016" name="Sci. Rep.">
        <title>Genomic and phenotypic characterization of the species Acinetobacter venetianus.</title>
        <authorList>
            <person name="Fondi M."/>
            <person name="Maida I."/>
            <person name="Perrin E."/>
            <person name="Orlandini V."/>
            <person name="La Torre L."/>
            <person name="Bosi E."/>
            <person name="Negroni A."/>
            <person name="Zanaroli G."/>
            <person name="Fava F."/>
            <person name="Decorosi F."/>
            <person name="Giovannetti L."/>
            <person name="Viti C."/>
            <person name="Vaneechoutte M."/>
            <person name="Dijkshoorn L."/>
            <person name="Fani R."/>
        </authorList>
    </citation>
    <scope>NUCLEOTIDE SEQUENCE [LARGE SCALE GENOMIC DNA]</scope>
    <source>
        <strain evidence="3 5">LUH13518</strain>
        <strain evidence="4 6">LUH5627</strain>
    </source>
</reference>
<keyword evidence="2" id="KW-0812">Transmembrane</keyword>
<keyword evidence="2" id="KW-0472">Membrane</keyword>
<feature type="region of interest" description="Disordered" evidence="1">
    <location>
        <begin position="40"/>
        <end position="60"/>
    </location>
</feature>
<organism evidence="4 6">
    <name type="scientific">Acinetobacter venetianus</name>
    <dbReference type="NCBI Taxonomy" id="52133"/>
    <lineage>
        <taxon>Bacteria</taxon>
        <taxon>Pseudomonadati</taxon>
        <taxon>Pseudomonadota</taxon>
        <taxon>Gammaproteobacteria</taxon>
        <taxon>Moraxellales</taxon>
        <taxon>Moraxellaceae</taxon>
        <taxon>Acinetobacter</taxon>
    </lineage>
</organism>
<dbReference type="AlphaFoldDB" id="A0A150I1A3"/>